<dbReference type="RefSeq" id="WP_106533194.1">
    <property type="nucleotide sequence ID" value="NZ_PYAT01000005.1"/>
</dbReference>
<dbReference type="InterPro" id="IPR013149">
    <property type="entry name" value="ADH-like_C"/>
</dbReference>
<dbReference type="InterPro" id="IPR036291">
    <property type="entry name" value="NAD(P)-bd_dom_sf"/>
</dbReference>
<dbReference type="SMART" id="SM00829">
    <property type="entry name" value="PKS_ER"/>
    <property type="match status" value="1"/>
</dbReference>
<evidence type="ECO:0000313" key="3">
    <source>
        <dbReference type="Proteomes" id="UP000242682"/>
    </source>
</evidence>
<dbReference type="InterPro" id="IPR011032">
    <property type="entry name" value="GroES-like_sf"/>
</dbReference>
<dbReference type="EMBL" id="PYAT01000005">
    <property type="protein sequence ID" value="PSL40418.1"/>
    <property type="molecule type" value="Genomic_DNA"/>
</dbReference>
<dbReference type="GO" id="GO:0016491">
    <property type="term" value="F:oxidoreductase activity"/>
    <property type="evidence" value="ECO:0007669"/>
    <property type="project" value="InterPro"/>
</dbReference>
<organism evidence="2 3">
    <name type="scientific">Planomicrobium soli</name>
    <dbReference type="NCBI Taxonomy" id="1176648"/>
    <lineage>
        <taxon>Bacteria</taxon>
        <taxon>Bacillati</taxon>
        <taxon>Bacillota</taxon>
        <taxon>Bacilli</taxon>
        <taxon>Bacillales</taxon>
        <taxon>Caryophanaceae</taxon>
        <taxon>Planomicrobium</taxon>
    </lineage>
</organism>
<dbReference type="AlphaFoldDB" id="A0A2P8H2H6"/>
<accession>A0A2P8H2H6</accession>
<dbReference type="InterPro" id="IPR052711">
    <property type="entry name" value="Zinc_ADH-like"/>
</dbReference>
<dbReference type="Proteomes" id="UP000242682">
    <property type="component" value="Unassembled WGS sequence"/>
</dbReference>
<protein>
    <submittedName>
        <fullName evidence="2">Zinc-binding alcohol dehydrogenase/oxidoreductase</fullName>
    </submittedName>
</protein>
<evidence type="ECO:0000259" key="1">
    <source>
        <dbReference type="SMART" id="SM00829"/>
    </source>
</evidence>
<dbReference type="PANTHER" id="PTHR45033:SF3">
    <property type="entry name" value="DEHYDROGENASE, PUTATIVE (AFU_ORTHOLOGUE AFUA_2G13270)-RELATED"/>
    <property type="match status" value="1"/>
</dbReference>
<dbReference type="InterPro" id="IPR013154">
    <property type="entry name" value="ADH-like_N"/>
</dbReference>
<dbReference type="Gene3D" id="3.90.180.10">
    <property type="entry name" value="Medium-chain alcohol dehydrogenases, catalytic domain"/>
    <property type="match status" value="1"/>
</dbReference>
<sequence length="327" mass="35784">MKAFVIESGKLKVKNMNEPQAKAGEVVVALKTAGLNRRDLGLPKRYGDRPEELIIGSDGAGIIEVIGEGVSRFSVGDEVLINPALRWYDNSDAPPQGFDILGMPDHGTFAEKIALSAEQIEPKPDYLSWEEAGSLALAAMTGYRALFTKGELKKGDTVFIPGAGSGVATYLIQFAKNAGAKVIVTSRSKEKLEQAKRLGADIAIDTASDWKEELAEETIDLVIDSVGRATFNRSLEVLKKGGRIVIFGATTEDNVDFNLRQFFYGQYQLYGSTMGSRDELRAMLSHIEEHGTHSLVDKVFRLEDAQEAFDYLAEGKQFGKVVLQISE</sequence>
<reference evidence="2 3" key="1">
    <citation type="submission" date="2018-03" db="EMBL/GenBank/DDBJ databases">
        <title>Genomic Encyclopedia of Type Strains, Phase III (KMG-III): the genomes of soil and plant-associated and newly described type strains.</title>
        <authorList>
            <person name="Whitman W."/>
        </authorList>
    </citation>
    <scope>NUCLEOTIDE SEQUENCE [LARGE SCALE GENOMIC DNA]</scope>
    <source>
        <strain evidence="2 3">CGMCC 1.12259</strain>
    </source>
</reference>
<dbReference type="Pfam" id="PF08240">
    <property type="entry name" value="ADH_N"/>
    <property type="match status" value="1"/>
</dbReference>
<dbReference type="SUPFAM" id="SSF50129">
    <property type="entry name" value="GroES-like"/>
    <property type="match status" value="1"/>
</dbReference>
<name>A0A2P8H2H6_9BACL</name>
<dbReference type="Gene3D" id="3.40.50.720">
    <property type="entry name" value="NAD(P)-binding Rossmann-like Domain"/>
    <property type="match status" value="1"/>
</dbReference>
<evidence type="ECO:0000313" key="2">
    <source>
        <dbReference type="EMBL" id="PSL40418.1"/>
    </source>
</evidence>
<keyword evidence="3" id="KW-1185">Reference proteome</keyword>
<dbReference type="InterPro" id="IPR020843">
    <property type="entry name" value="ER"/>
</dbReference>
<dbReference type="PANTHER" id="PTHR45033">
    <property type="match status" value="1"/>
</dbReference>
<gene>
    <name evidence="2" type="ORF">B0H99_105196</name>
</gene>
<proteinExistence type="predicted"/>
<feature type="domain" description="Enoyl reductase (ER)" evidence="1">
    <location>
        <begin position="9"/>
        <end position="323"/>
    </location>
</feature>
<dbReference type="SUPFAM" id="SSF51735">
    <property type="entry name" value="NAD(P)-binding Rossmann-fold domains"/>
    <property type="match status" value="1"/>
</dbReference>
<dbReference type="Pfam" id="PF00107">
    <property type="entry name" value="ADH_zinc_N"/>
    <property type="match status" value="1"/>
</dbReference>
<comment type="caution">
    <text evidence="2">The sequence shown here is derived from an EMBL/GenBank/DDBJ whole genome shotgun (WGS) entry which is preliminary data.</text>
</comment>
<dbReference type="OrthoDB" id="9787435at2"/>